<proteinExistence type="predicted"/>
<dbReference type="PANTHER" id="PTHR37042">
    <property type="entry name" value="OUTER MEMBRANE PROTEIN RV1973"/>
    <property type="match status" value="1"/>
</dbReference>
<evidence type="ECO:0008006" key="7">
    <source>
        <dbReference type="Google" id="ProtNLM"/>
    </source>
</evidence>
<keyword evidence="4" id="KW-0812">Transmembrane</keyword>
<dbReference type="EMBL" id="JBIAQY010000026">
    <property type="protein sequence ID" value="MFF3574404.1"/>
    <property type="molecule type" value="Genomic_DNA"/>
</dbReference>
<evidence type="ECO:0000256" key="3">
    <source>
        <dbReference type="SAM" id="MobiDB-lite"/>
    </source>
</evidence>
<feature type="region of interest" description="Disordered" evidence="3">
    <location>
        <begin position="1"/>
        <end position="97"/>
    </location>
</feature>
<keyword evidence="6" id="KW-1185">Reference proteome</keyword>
<feature type="compositionally biased region" description="Low complexity" evidence="3">
    <location>
        <begin position="32"/>
        <end position="52"/>
    </location>
</feature>
<dbReference type="PANTHER" id="PTHR37042:SF4">
    <property type="entry name" value="OUTER MEMBRANE PROTEIN RV1973"/>
    <property type="match status" value="1"/>
</dbReference>
<gene>
    <name evidence="5" type="ORF">ACFYXQ_42310</name>
</gene>
<feature type="compositionally biased region" description="Acidic residues" evidence="3">
    <location>
        <begin position="150"/>
        <end position="161"/>
    </location>
</feature>
<comment type="caution">
    <text evidence="5">The sequence shown here is derived from an EMBL/GenBank/DDBJ whole genome shotgun (WGS) entry which is preliminary data.</text>
</comment>
<sequence>MSETTPPTSGRVRRRASRQAGPVGEQAKTGEATVVPTASSSASGAAQASAVTDTTVKADAVPMDAEPGAEVSAAGTAAGPVSDGDVTSTVAGKTSAKTAAVEGDSTVKLGTADTDSTVELGAAADSTVKSGKADSGVRPGAAGADPVDAPVDEPVDAPDTEGDLVSAKDGFWRSMRPIEWVAAVVAVVSLLALVGGGGVYFYHQSHADALASQRTEYLQTAKEAILNLTNIKDDTAAQDIDRVLSVASGDLKAEYTQRKDAYAQVVKEAKVKASGEVIEAAIESQNDDSAKVLIAAKQTLTNAGDSQPQDRYYRFRVTVNRGDGGVTASKVEFVA</sequence>
<feature type="compositionally biased region" description="Low complexity" evidence="3">
    <location>
        <begin position="139"/>
        <end position="149"/>
    </location>
</feature>
<keyword evidence="2 4" id="KW-0472">Membrane</keyword>
<organism evidence="5 6">
    <name type="scientific">Nocardia jiangxiensis</name>
    <dbReference type="NCBI Taxonomy" id="282685"/>
    <lineage>
        <taxon>Bacteria</taxon>
        <taxon>Bacillati</taxon>
        <taxon>Actinomycetota</taxon>
        <taxon>Actinomycetes</taxon>
        <taxon>Mycobacteriales</taxon>
        <taxon>Nocardiaceae</taxon>
        <taxon>Nocardia</taxon>
    </lineage>
</organism>
<evidence type="ECO:0000256" key="2">
    <source>
        <dbReference type="ARBA" id="ARBA00023136"/>
    </source>
</evidence>
<evidence type="ECO:0000256" key="1">
    <source>
        <dbReference type="ARBA" id="ARBA00004370"/>
    </source>
</evidence>
<dbReference type="RefSeq" id="WP_387406827.1">
    <property type="nucleotide sequence ID" value="NZ_JBIAQY010000026.1"/>
</dbReference>
<evidence type="ECO:0000256" key="4">
    <source>
        <dbReference type="SAM" id="Phobius"/>
    </source>
</evidence>
<feature type="compositionally biased region" description="Polar residues" evidence="3">
    <location>
        <begin position="85"/>
        <end position="97"/>
    </location>
</feature>
<evidence type="ECO:0000313" key="6">
    <source>
        <dbReference type="Proteomes" id="UP001601992"/>
    </source>
</evidence>
<feature type="transmembrane region" description="Helical" evidence="4">
    <location>
        <begin position="180"/>
        <end position="202"/>
    </location>
</feature>
<feature type="region of interest" description="Disordered" evidence="3">
    <location>
        <begin position="126"/>
        <end position="161"/>
    </location>
</feature>
<comment type="subcellular location">
    <subcellularLocation>
        <location evidence="1">Membrane</location>
    </subcellularLocation>
</comment>
<reference evidence="5 6" key="1">
    <citation type="submission" date="2024-10" db="EMBL/GenBank/DDBJ databases">
        <title>The Natural Products Discovery Center: Release of the First 8490 Sequenced Strains for Exploring Actinobacteria Biosynthetic Diversity.</title>
        <authorList>
            <person name="Kalkreuter E."/>
            <person name="Kautsar S.A."/>
            <person name="Yang D."/>
            <person name="Bader C.D."/>
            <person name="Teijaro C.N."/>
            <person name="Fluegel L."/>
            <person name="Davis C.M."/>
            <person name="Simpson J.R."/>
            <person name="Lauterbach L."/>
            <person name="Steele A.D."/>
            <person name="Gui C."/>
            <person name="Meng S."/>
            <person name="Li G."/>
            <person name="Viehrig K."/>
            <person name="Ye F."/>
            <person name="Su P."/>
            <person name="Kiefer A.F."/>
            <person name="Nichols A."/>
            <person name="Cepeda A.J."/>
            <person name="Yan W."/>
            <person name="Fan B."/>
            <person name="Jiang Y."/>
            <person name="Adhikari A."/>
            <person name="Zheng C.-J."/>
            <person name="Schuster L."/>
            <person name="Cowan T.M."/>
            <person name="Smanski M.J."/>
            <person name="Chevrette M.G."/>
            <person name="De Carvalho L.P.S."/>
            <person name="Shen B."/>
        </authorList>
    </citation>
    <scope>NUCLEOTIDE SEQUENCE [LARGE SCALE GENOMIC DNA]</scope>
    <source>
        <strain evidence="5 6">NPDC002593</strain>
    </source>
</reference>
<protein>
    <recommendedName>
        <fullName evidence="7">Mce-associated membrane protein</fullName>
    </recommendedName>
</protein>
<accession>A0ABW6SDV1</accession>
<keyword evidence="4" id="KW-1133">Transmembrane helix</keyword>
<name>A0ABW6SDV1_9NOCA</name>
<dbReference type="Proteomes" id="UP001601992">
    <property type="component" value="Unassembled WGS sequence"/>
</dbReference>
<evidence type="ECO:0000313" key="5">
    <source>
        <dbReference type="EMBL" id="MFF3574404.1"/>
    </source>
</evidence>